<evidence type="ECO:0000313" key="2">
    <source>
        <dbReference type="Proteomes" id="UP001500928"/>
    </source>
</evidence>
<dbReference type="RefSeq" id="WP_345415297.1">
    <property type="nucleotide sequence ID" value="NZ_BAABHO010000019.1"/>
</dbReference>
<sequence length="75" mass="7958">MHFEMYGIGCALCGRASQAWLHDRLWPCGCPAPALRPWVSEADRAGSLADLALAAHRRRAAAAEPRPPAPAAVPA</sequence>
<evidence type="ECO:0000313" key="1">
    <source>
        <dbReference type="EMBL" id="GAA4790774.1"/>
    </source>
</evidence>
<organism evidence="1 2">
    <name type="scientific">Actinomycetospora chlora</name>
    <dbReference type="NCBI Taxonomy" id="663608"/>
    <lineage>
        <taxon>Bacteria</taxon>
        <taxon>Bacillati</taxon>
        <taxon>Actinomycetota</taxon>
        <taxon>Actinomycetes</taxon>
        <taxon>Pseudonocardiales</taxon>
        <taxon>Pseudonocardiaceae</taxon>
        <taxon>Actinomycetospora</taxon>
    </lineage>
</organism>
<name>A0ABP9B505_9PSEU</name>
<dbReference type="EMBL" id="BAABHO010000019">
    <property type="protein sequence ID" value="GAA4790774.1"/>
    <property type="molecule type" value="Genomic_DNA"/>
</dbReference>
<protein>
    <submittedName>
        <fullName evidence="1">Uncharacterized protein</fullName>
    </submittedName>
</protein>
<comment type="caution">
    <text evidence="1">The sequence shown here is derived from an EMBL/GenBank/DDBJ whole genome shotgun (WGS) entry which is preliminary data.</text>
</comment>
<gene>
    <name evidence="1" type="ORF">GCM10023200_27320</name>
</gene>
<proteinExistence type="predicted"/>
<keyword evidence="2" id="KW-1185">Reference proteome</keyword>
<reference evidence="2" key="1">
    <citation type="journal article" date="2019" name="Int. J. Syst. Evol. Microbiol.">
        <title>The Global Catalogue of Microorganisms (GCM) 10K type strain sequencing project: providing services to taxonomists for standard genome sequencing and annotation.</title>
        <authorList>
            <consortium name="The Broad Institute Genomics Platform"/>
            <consortium name="The Broad Institute Genome Sequencing Center for Infectious Disease"/>
            <person name="Wu L."/>
            <person name="Ma J."/>
        </authorList>
    </citation>
    <scope>NUCLEOTIDE SEQUENCE [LARGE SCALE GENOMIC DNA]</scope>
    <source>
        <strain evidence="2">JCM 17979</strain>
    </source>
</reference>
<accession>A0ABP9B505</accession>
<dbReference type="Proteomes" id="UP001500928">
    <property type="component" value="Unassembled WGS sequence"/>
</dbReference>